<dbReference type="InterPro" id="IPR013762">
    <property type="entry name" value="Integrase-like_cat_sf"/>
</dbReference>
<keyword evidence="3" id="KW-1185">Reference proteome</keyword>
<dbReference type="GO" id="GO:0015074">
    <property type="term" value="P:DNA integration"/>
    <property type="evidence" value="ECO:0007669"/>
    <property type="project" value="InterPro"/>
</dbReference>
<keyword evidence="1" id="KW-0233">DNA recombination</keyword>
<evidence type="ECO:0000256" key="1">
    <source>
        <dbReference type="ARBA" id="ARBA00023172"/>
    </source>
</evidence>
<dbReference type="Gene3D" id="1.10.443.10">
    <property type="entry name" value="Intergrase catalytic core"/>
    <property type="match status" value="1"/>
</dbReference>
<dbReference type="OrthoDB" id="9805859at2"/>
<name>A0A1H6ERU5_9ACTN</name>
<dbReference type="GO" id="GO:0006310">
    <property type="term" value="P:DNA recombination"/>
    <property type="evidence" value="ECO:0007669"/>
    <property type="project" value="UniProtKB-KW"/>
</dbReference>
<dbReference type="GO" id="GO:0003677">
    <property type="term" value="F:DNA binding"/>
    <property type="evidence" value="ECO:0007669"/>
    <property type="project" value="InterPro"/>
</dbReference>
<accession>A0A1H6ERU5</accession>
<dbReference type="InterPro" id="IPR011010">
    <property type="entry name" value="DNA_brk_join_enz"/>
</dbReference>
<reference evidence="2 3" key="1">
    <citation type="submission" date="2016-10" db="EMBL/GenBank/DDBJ databases">
        <authorList>
            <person name="de Groot N.N."/>
        </authorList>
    </citation>
    <scope>NUCLEOTIDE SEQUENCE [LARGE SCALE GENOMIC DNA]</scope>
    <source>
        <strain evidence="2 3">CGMCC 4.7037</strain>
    </source>
</reference>
<evidence type="ECO:0000313" key="2">
    <source>
        <dbReference type="EMBL" id="SEG99726.1"/>
    </source>
</evidence>
<dbReference type="SUPFAM" id="SSF56349">
    <property type="entry name" value="DNA breaking-rejoining enzymes"/>
    <property type="match status" value="1"/>
</dbReference>
<dbReference type="EMBL" id="FNVT01000014">
    <property type="protein sequence ID" value="SEG99726.1"/>
    <property type="molecule type" value="Genomic_DNA"/>
</dbReference>
<proteinExistence type="predicted"/>
<dbReference type="Proteomes" id="UP000236732">
    <property type="component" value="Unassembled WGS sequence"/>
</dbReference>
<dbReference type="AlphaFoldDB" id="A0A1H6ERU5"/>
<protein>
    <submittedName>
        <fullName evidence="2">Uncharacterized protein</fullName>
    </submittedName>
</protein>
<dbReference type="RefSeq" id="WP_103960920.1">
    <property type="nucleotide sequence ID" value="NZ_FNVT01000014.1"/>
</dbReference>
<sequence>MHWQITQLGRNTIQGKPKTEASDRVIALLRTHRRNQAAQRLAAGEARIDSGFVFTNELGEPLHPQHISDQFNRLAYETELPPADGPPFRAGCRW</sequence>
<evidence type="ECO:0000313" key="3">
    <source>
        <dbReference type="Proteomes" id="UP000236732"/>
    </source>
</evidence>
<organism evidence="2 3">
    <name type="scientific">Nonomuraea solani</name>
    <dbReference type="NCBI Taxonomy" id="1144553"/>
    <lineage>
        <taxon>Bacteria</taxon>
        <taxon>Bacillati</taxon>
        <taxon>Actinomycetota</taxon>
        <taxon>Actinomycetes</taxon>
        <taxon>Streptosporangiales</taxon>
        <taxon>Streptosporangiaceae</taxon>
        <taxon>Nonomuraea</taxon>
    </lineage>
</organism>
<gene>
    <name evidence="2" type="ORF">SAMN05444920_1142</name>
</gene>